<dbReference type="Pfam" id="PF02364">
    <property type="entry name" value="Glucan_synthase"/>
    <property type="match status" value="1"/>
</dbReference>
<evidence type="ECO:0000313" key="2">
    <source>
        <dbReference type="EnsemblPlants" id="OB05G19440.1"/>
    </source>
</evidence>
<dbReference type="HOGENOM" id="CLU_1838225_0_0_1"/>
<dbReference type="EnsemblPlants" id="OB05G19440.1">
    <property type="protein sequence ID" value="OB05G19440.1"/>
    <property type="gene ID" value="OB05G19440"/>
</dbReference>
<dbReference type="GO" id="GO:0000148">
    <property type="term" value="C:1,3-beta-D-glucan synthase complex"/>
    <property type="evidence" value="ECO:0007669"/>
    <property type="project" value="InterPro"/>
</dbReference>
<evidence type="ECO:0000313" key="3">
    <source>
        <dbReference type="Proteomes" id="UP000006038"/>
    </source>
</evidence>
<reference evidence="2" key="1">
    <citation type="journal article" date="2013" name="Nat. Commun.">
        <title>Whole-genome sequencing of Oryza brachyantha reveals mechanisms underlying Oryza genome evolution.</title>
        <authorList>
            <person name="Chen J."/>
            <person name="Huang Q."/>
            <person name="Gao D."/>
            <person name="Wang J."/>
            <person name="Lang Y."/>
            <person name="Liu T."/>
            <person name="Li B."/>
            <person name="Bai Z."/>
            <person name="Luis Goicoechea J."/>
            <person name="Liang C."/>
            <person name="Chen C."/>
            <person name="Zhang W."/>
            <person name="Sun S."/>
            <person name="Liao Y."/>
            <person name="Zhang X."/>
            <person name="Yang L."/>
            <person name="Song C."/>
            <person name="Wang M."/>
            <person name="Shi J."/>
            <person name="Liu G."/>
            <person name="Liu J."/>
            <person name="Zhou H."/>
            <person name="Zhou W."/>
            <person name="Yu Q."/>
            <person name="An N."/>
            <person name="Chen Y."/>
            <person name="Cai Q."/>
            <person name="Wang B."/>
            <person name="Liu B."/>
            <person name="Min J."/>
            <person name="Huang Y."/>
            <person name="Wu H."/>
            <person name="Li Z."/>
            <person name="Zhang Y."/>
            <person name="Yin Y."/>
            <person name="Song W."/>
            <person name="Jiang J."/>
            <person name="Jackson S.A."/>
            <person name="Wing R.A."/>
            <person name="Wang J."/>
            <person name="Chen M."/>
        </authorList>
    </citation>
    <scope>NUCLEOTIDE SEQUENCE [LARGE SCALE GENOMIC DNA]</scope>
    <source>
        <strain evidence="2">cv. IRGC 101232</strain>
    </source>
</reference>
<dbReference type="GO" id="GO:0003843">
    <property type="term" value="F:1,3-beta-D-glucan synthase activity"/>
    <property type="evidence" value="ECO:0007669"/>
    <property type="project" value="InterPro"/>
</dbReference>
<protein>
    <recommendedName>
        <fullName evidence="1">Glycosyl transferase 48 domain-containing protein</fullName>
    </recommendedName>
</protein>
<dbReference type="Gramene" id="OB05G19440.1">
    <property type="protein sequence ID" value="OB05G19440.1"/>
    <property type="gene ID" value="OB05G19440"/>
</dbReference>
<reference evidence="2" key="2">
    <citation type="submission" date="2013-04" db="UniProtKB">
        <authorList>
            <consortium name="EnsemblPlants"/>
        </authorList>
    </citation>
    <scope>IDENTIFICATION</scope>
</reference>
<organism evidence="2">
    <name type="scientific">Oryza brachyantha</name>
    <name type="common">malo sina</name>
    <dbReference type="NCBI Taxonomy" id="4533"/>
    <lineage>
        <taxon>Eukaryota</taxon>
        <taxon>Viridiplantae</taxon>
        <taxon>Streptophyta</taxon>
        <taxon>Embryophyta</taxon>
        <taxon>Tracheophyta</taxon>
        <taxon>Spermatophyta</taxon>
        <taxon>Magnoliopsida</taxon>
        <taxon>Liliopsida</taxon>
        <taxon>Poales</taxon>
        <taxon>Poaceae</taxon>
        <taxon>BOP clade</taxon>
        <taxon>Oryzoideae</taxon>
        <taxon>Oryzeae</taxon>
        <taxon>Oryzinae</taxon>
        <taxon>Oryza</taxon>
    </lineage>
</organism>
<accession>J3M5S0</accession>
<dbReference type="PANTHER" id="PTHR12741:SF22">
    <property type="entry name" value="CALLOSE SYNTHASE 8-RELATED"/>
    <property type="match status" value="1"/>
</dbReference>
<dbReference type="GO" id="GO:0006075">
    <property type="term" value="P:(1-&gt;3)-beta-D-glucan biosynthetic process"/>
    <property type="evidence" value="ECO:0007669"/>
    <property type="project" value="InterPro"/>
</dbReference>
<dbReference type="OMA" id="SAGFMSY"/>
<evidence type="ECO:0000259" key="1">
    <source>
        <dbReference type="Pfam" id="PF02364"/>
    </source>
</evidence>
<sequence>MAVAGAIELIIRNGDVYYSLCILIDNVVDFLEIYRIKLPDPPYIGEVKPQNQNHAIIFTHGEALQTIHMNQILSRYQDNYLEQAYNMRNILQEFVRHPRGKAPTILGIREHIFTRSAGFMSYEKTSFVTIGQRFLADPLR</sequence>
<dbReference type="eggNOG" id="KOG0916">
    <property type="taxonomic scope" value="Eukaryota"/>
</dbReference>
<name>J3M5S0_ORYBR</name>
<dbReference type="GO" id="GO:0005886">
    <property type="term" value="C:plasma membrane"/>
    <property type="evidence" value="ECO:0007669"/>
    <property type="project" value="TreeGrafter"/>
</dbReference>
<feature type="domain" description="Glycosyl transferase 48" evidence="1">
    <location>
        <begin position="17"/>
        <end position="137"/>
    </location>
</feature>
<dbReference type="Proteomes" id="UP000006038">
    <property type="component" value="Chromosome 5"/>
</dbReference>
<keyword evidence="3" id="KW-1185">Reference proteome</keyword>
<dbReference type="InterPro" id="IPR003440">
    <property type="entry name" value="Glyco_trans_48_dom"/>
</dbReference>
<proteinExistence type="predicted"/>
<dbReference type="PANTHER" id="PTHR12741">
    <property type="entry name" value="LYST-INTERACTING PROTEIN LIP5 DOPAMINE RESPONSIVE PROTEIN DRG-1"/>
    <property type="match status" value="1"/>
</dbReference>
<dbReference type="AlphaFoldDB" id="J3M5S0"/>